<dbReference type="Proteomes" id="UP000886520">
    <property type="component" value="Chromosome 17"/>
</dbReference>
<comment type="caution">
    <text evidence="1">The sequence shown here is derived from an EMBL/GenBank/DDBJ whole genome shotgun (WGS) entry which is preliminary data.</text>
</comment>
<proteinExistence type="predicted"/>
<dbReference type="OrthoDB" id="2014168at2759"/>
<dbReference type="InterPro" id="IPR011990">
    <property type="entry name" value="TPR-like_helical_dom_sf"/>
</dbReference>
<dbReference type="EMBL" id="JABFUD020000017">
    <property type="protein sequence ID" value="KAI5066916.1"/>
    <property type="molecule type" value="Genomic_DNA"/>
</dbReference>
<evidence type="ECO:0000313" key="1">
    <source>
        <dbReference type="EMBL" id="KAI5066916.1"/>
    </source>
</evidence>
<name>A0A9D4UGK6_ADICA</name>
<organism evidence="1 2">
    <name type="scientific">Adiantum capillus-veneris</name>
    <name type="common">Maidenhair fern</name>
    <dbReference type="NCBI Taxonomy" id="13818"/>
    <lineage>
        <taxon>Eukaryota</taxon>
        <taxon>Viridiplantae</taxon>
        <taxon>Streptophyta</taxon>
        <taxon>Embryophyta</taxon>
        <taxon>Tracheophyta</taxon>
        <taxon>Polypodiopsida</taxon>
        <taxon>Polypodiidae</taxon>
        <taxon>Polypodiales</taxon>
        <taxon>Pteridineae</taxon>
        <taxon>Pteridaceae</taxon>
        <taxon>Vittarioideae</taxon>
        <taxon>Adiantum</taxon>
    </lineage>
</organism>
<dbReference type="Gene3D" id="1.25.40.10">
    <property type="entry name" value="Tetratricopeptide repeat domain"/>
    <property type="match status" value="1"/>
</dbReference>
<dbReference type="InterPro" id="IPR044646">
    <property type="entry name" value="EMB1417-like"/>
</dbReference>
<evidence type="ECO:0000313" key="2">
    <source>
        <dbReference type="Proteomes" id="UP000886520"/>
    </source>
</evidence>
<protein>
    <recommendedName>
        <fullName evidence="3">Pentatricopeptide repeat-containing protein</fullName>
    </recommendedName>
</protein>
<dbReference type="PANTHER" id="PTHR46782:SF2">
    <property type="entry name" value="OS07G0545900 PROTEIN"/>
    <property type="match status" value="1"/>
</dbReference>
<reference evidence="1" key="1">
    <citation type="submission" date="2021-01" db="EMBL/GenBank/DDBJ databases">
        <title>Adiantum capillus-veneris genome.</title>
        <authorList>
            <person name="Fang Y."/>
            <person name="Liao Q."/>
        </authorList>
    </citation>
    <scope>NUCLEOTIDE SEQUENCE</scope>
    <source>
        <strain evidence="1">H3</strain>
        <tissue evidence="1">Leaf</tissue>
    </source>
</reference>
<accession>A0A9D4UGK6</accession>
<keyword evidence="2" id="KW-1185">Reference proteome</keyword>
<sequence length="326" mass="37617">MRYLLEPKQGCEAQGNAWMAMLHSRTTPSMHMCSASNPISCANSLRIPQGATTSSARWTQLRFQIKSMQSCRGSHNPCSIVITASDQATSNNPYKQATKQRHRPGRSKRHYHFFNRTAQSETGTKAANLVDIVMSLSNVKEEIYATLDEWLAFEIVFPKIAVGKALSRLKQQEQWQRIIQVSKWMWSKGQGKTIGIYGLMLRAYEMDSRLEDCKILWEKILMRYGKSMPKSMFVRMLHIYKRQQMPGELVKVFEQMESLKIRPAADTLVLVKDAYRQIGKPEMEQTLNARYPPPWKYLHYKDRFVKVRPRPTSTADSEAGETKDDL</sequence>
<gene>
    <name evidence="1" type="ORF">GOP47_0017444</name>
</gene>
<evidence type="ECO:0008006" key="3">
    <source>
        <dbReference type="Google" id="ProtNLM"/>
    </source>
</evidence>
<dbReference type="PANTHER" id="PTHR46782">
    <property type="entry name" value="OS01G0757700 PROTEIN"/>
    <property type="match status" value="1"/>
</dbReference>
<dbReference type="AlphaFoldDB" id="A0A9D4UGK6"/>